<organism evidence="1 2">
    <name type="scientific">Dictyobacter alpinus</name>
    <dbReference type="NCBI Taxonomy" id="2014873"/>
    <lineage>
        <taxon>Bacteria</taxon>
        <taxon>Bacillati</taxon>
        <taxon>Chloroflexota</taxon>
        <taxon>Ktedonobacteria</taxon>
        <taxon>Ktedonobacterales</taxon>
        <taxon>Dictyobacteraceae</taxon>
        <taxon>Dictyobacter</taxon>
    </lineage>
</organism>
<protein>
    <submittedName>
        <fullName evidence="1">Uncharacterized protein</fullName>
    </submittedName>
</protein>
<proteinExistence type="predicted"/>
<evidence type="ECO:0000313" key="2">
    <source>
        <dbReference type="Proteomes" id="UP000287171"/>
    </source>
</evidence>
<evidence type="ECO:0000313" key="1">
    <source>
        <dbReference type="EMBL" id="GCE25090.1"/>
    </source>
</evidence>
<dbReference type="EMBL" id="BIFT01000001">
    <property type="protein sequence ID" value="GCE25090.1"/>
    <property type="molecule type" value="Genomic_DNA"/>
</dbReference>
<comment type="caution">
    <text evidence="1">The sequence shown here is derived from an EMBL/GenBank/DDBJ whole genome shotgun (WGS) entry which is preliminary data.</text>
</comment>
<accession>A0A402B155</accession>
<name>A0A402B155_9CHLR</name>
<reference evidence="2" key="1">
    <citation type="submission" date="2018-12" db="EMBL/GenBank/DDBJ databases">
        <title>Tengunoibacter tsumagoiensis gen. nov., sp. nov., Dictyobacter kobayashii sp. nov., D. alpinus sp. nov., and D. joshuensis sp. nov. and description of Dictyobacteraceae fam. nov. within the order Ktedonobacterales isolated from Tengu-no-mugimeshi.</title>
        <authorList>
            <person name="Wang C.M."/>
            <person name="Zheng Y."/>
            <person name="Sakai Y."/>
            <person name="Toyoda A."/>
            <person name="Minakuchi Y."/>
            <person name="Abe K."/>
            <person name="Yokota A."/>
            <person name="Yabe S."/>
        </authorList>
    </citation>
    <scope>NUCLEOTIDE SEQUENCE [LARGE SCALE GENOMIC DNA]</scope>
    <source>
        <strain evidence="2">Uno16</strain>
    </source>
</reference>
<dbReference type="AlphaFoldDB" id="A0A402B155"/>
<sequence>MRINAQAWCVKSSNHGDKLQENDDEASSYLLVLPSIQHNYNIIPAGIHNRLFRRAILNGPPEFY</sequence>
<keyword evidence="2" id="KW-1185">Reference proteome</keyword>
<gene>
    <name evidence="1" type="ORF">KDA_05740</name>
</gene>
<dbReference type="Proteomes" id="UP000287171">
    <property type="component" value="Unassembled WGS sequence"/>
</dbReference>